<keyword evidence="3" id="KW-1185">Reference proteome</keyword>
<gene>
    <name evidence="2" type="ORF">SCL_0217</name>
</gene>
<accession>A0A1B4XCK9</accession>
<evidence type="ECO:0000256" key="1">
    <source>
        <dbReference type="SAM" id="SignalP"/>
    </source>
</evidence>
<evidence type="ECO:0000313" key="3">
    <source>
        <dbReference type="Proteomes" id="UP000243180"/>
    </source>
</evidence>
<dbReference type="EMBL" id="AP014879">
    <property type="protein sequence ID" value="BAV32539.1"/>
    <property type="molecule type" value="Genomic_DNA"/>
</dbReference>
<dbReference type="InParanoid" id="A0A1B4XCK9"/>
<organism evidence="2 3">
    <name type="scientific">Sulfuricaulis limicola</name>
    <dbReference type="NCBI Taxonomy" id="1620215"/>
    <lineage>
        <taxon>Bacteria</taxon>
        <taxon>Pseudomonadati</taxon>
        <taxon>Pseudomonadota</taxon>
        <taxon>Gammaproteobacteria</taxon>
        <taxon>Acidiferrobacterales</taxon>
        <taxon>Acidiferrobacteraceae</taxon>
        <taxon>Sulfuricaulis</taxon>
    </lineage>
</organism>
<dbReference type="AlphaFoldDB" id="A0A1B4XCK9"/>
<dbReference type="Proteomes" id="UP000243180">
    <property type="component" value="Chromosome"/>
</dbReference>
<reference evidence="2 3" key="1">
    <citation type="submission" date="2015-05" db="EMBL/GenBank/DDBJ databases">
        <title>Complete genome sequence of a sulfur-oxidizing gammaproteobacterium strain HA5.</title>
        <authorList>
            <person name="Miura A."/>
            <person name="Kojima H."/>
            <person name="Fukui M."/>
        </authorList>
    </citation>
    <scope>NUCLEOTIDE SEQUENCE [LARGE SCALE GENOMIC DNA]</scope>
    <source>
        <strain evidence="2 3">HA5</strain>
    </source>
</reference>
<sequence length="322" mass="35233">MKSKILSACALISFIGLFTALAAHASCGAAFCTLNTHWESQGAWTGTGMRLDLRYEYIDLDQPLAGRERVPVGALPRHHDETRTLNRNLVATLDYSISADWGVSVTAPWVDRRHWHIHNHHGAQLPESWDISELGDMRVTARHGLASDGESLNTHGVILGLKLPTGKTDVVNDDGDPAERTLQPGSGTTDAIIGMYLNGPLNFGTQIASGFLQAQVQYPLNARDDFRPGNQYLFDLGMSYPLSPAWSGLMQLNTQIKDRDRGGEAEPLDSGGSFVWLSPGLSYTLSRAARIYGFVQLPLYQRVNGLQLTPGWTAAAGASWRF</sequence>
<dbReference type="RefSeq" id="WP_148664940.1">
    <property type="nucleotide sequence ID" value="NZ_AP014879.1"/>
</dbReference>
<name>A0A1B4XCK9_9GAMM</name>
<feature type="signal peptide" evidence="1">
    <location>
        <begin position="1"/>
        <end position="25"/>
    </location>
</feature>
<proteinExistence type="predicted"/>
<protein>
    <recommendedName>
        <fullName evidence="4">Transporter</fullName>
    </recommendedName>
</protein>
<dbReference type="KEGG" id="slim:SCL_0217"/>
<dbReference type="OrthoDB" id="7493123at2"/>
<evidence type="ECO:0000313" key="2">
    <source>
        <dbReference type="EMBL" id="BAV32539.1"/>
    </source>
</evidence>
<feature type="chain" id="PRO_5008572304" description="Transporter" evidence="1">
    <location>
        <begin position="26"/>
        <end position="322"/>
    </location>
</feature>
<evidence type="ECO:0008006" key="4">
    <source>
        <dbReference type="Google" id="ProtNLM"/>
    </source>
</evidence>
<keyword evidence="1" id="KW-0732">Signal</keyword>
<dbReference type="SUPFAM" id="SSF56935">
    <property type="entry name" value="Porins"/>
    <property type="match status" value="1"/>
</dbReference>